<proteinExistence type="predicted"/>
<organism evidence="1 2">
    <name type="scientific">Feifania hominis</name>
    <dbReference type="NCBI Taxonomy" id="2763660"/>
    <lineage>
        <taxon>Bacteria</taxon>
        <taxon>Bacillati</taxon>
        <taxon>Bacillota</taxon>
        <taxon>Clostridia</taxon>
        <taxon>Eubacteriales</taxon>
        <taxon>Feifaniaceae</taxon>
        <taxon>Feifania</taxon>
    </lineage>
</organism>
<dbReference type="EMBL" id="JACRSP010000002">
    <property type="protein sequence ID" value="MBC8536102.1"/>
    <property type="molecule type" value="Genomic_DNA"/>
</dbReference>
<dbReference type="RefSeq" id="WP_249299854.1">
    <property type="nucleotide sequence ID" value="NZ_JACRSP010000002.1"/>
</dbReference>
<sequence length="225" mass="25306">MDQFQRIQQLNPDLTINHIKSTAFAKYGRVYEEEFDTSVYLDFLAKKVTLPKNTPTSFFPNAKKMTKCPASVDIARYVFGGLNIQVGYSASLNSRVNQLEYHKTSEVSVGLNDHILFLGDPARLFNNRFDTGDLEIFYVPADTLYELYPRVLHSMPCKVSAEGCRNAVINLDTAYHAPSFKGTYTAESKILILVNTWLIAHRQTPGAAEAGIPLSLDGENIEIRY</sequence>
<name>A0A926HQ94_9FIRM</name>
<dbReference type="Gene3D" id="2.60.120.480">
    <property type="entry name" value="Ureidoglycolate hydrolase"/>
    <property type="match status" value="1"/>
</dbReference>
<comment type="caution">
    <text evidence="1">The sequence shown here is derived from an EMBL/GenBank/DDBJ whole genome shotgun (WGS) entry which is preliminary data.</text>
</comment>
<protein>
    <submittedName>
        <fullName evidence="1">DUF4867 family protein</fullName>
    </submittedName>
</protein>
<dbReference type="InterPro" id="IPR032358">
    <property type="entry name" value="DUF4867"/>
</dbReference>
<evidence type="ECO:0000313" key="1">
    <source>
        <dbReference type="EMBL" id="MBC8536102.1"/>
    </source>
</evidence>
<evidence type="ECO:0000313" key="2">
    <source>
        <dbReference type="Proteomes" id="UP000620366"/>
    </source>
</evidence>
<reference evidence="1" key="1">
    <citation type="submission" date="2020-08" db="EMBL/GenBank/DDBJ databases">
        <title>Genome public.</title>
        <authorList>
            <person name="Liu C."/>
            <person name="Sun Q."/>
        </authorList>
    </citation>
    <scope>NUCLEOTIDE SEQUENCE</scope>
    <source>
        <strain evidence="1">BX7</strain>
    </source>
</reference>
<dbReference type="InterPro" id="IPR024060">
    <property type="entry name" value="Ureidoglycolate_lyase_dom_sf"/>
</dbReference>
<dbReference type="Proteomes" id="UP000620366">
    <property type="component" value="Unassembled WGS sequence"/>
</dbReference>
<dbReference type="GO" id="GO:0004848">
    <property type="term" value="F:ureidoglycolate hydrolase activity"/>
    <property type="evidence" value="ECO:0007669"/>
    <property type="project" value="InterPro"/>
</dbReference>
<dbReference type="Pfam" id="PF16161">
    <property type="entry name" value="DUF4867"/>
    <property type="match status" value="1"/>
</dbReference>
<dbReference type="AlphaFoldDB" id="A0A926HQ94"/>
<gene>
    <name evidence="1" type="ORF">H8695_05280</name>
</gene>
<accession>A0A926HQ94</accession>
<keyword evidence="2" id="KW-1185">Reference proteome</keyword>